<dbReference type="EMBL" id="ML119833">
    <property type="protein sequence ID" value="RPA73113.1"/>
    <property type="molecule type" value="Genomic_DNA"/>
</dbReference>
<proteinExistence type="predicted"/>
<reference evidence="1 2" key="1">
    <citation type="journal article" date="2018" name="Nat. Ecol. Evol.">
        <title>Pezizomycetes genomes reveal the molecular basis of ectomycorrhizal truffle lifestyle.</title>
        <authorList>
            <person name="Murat C."/>
            <person name="Payen T."/>
            <person name="Noel B."/>
            <person name="Kuo A."/>
            <person name="Morin E."/>
            <person name="Chen J."/>
            <person name="Kohler A."/>
            <person name="Krizsan K."/>
            <person name="Balestrini R."/>
            <person name="Da Silva C."/>
            <person name="Montanini B."/>
            <person name="Hainaut M."/>
            <person name="Levati E."/>
            <person name="Barry K.W."/>
            <person name="Belfiori B."/>
            <person name="Cichocki N."/>
            <person name="Clum A."/>
            <person name="Dockter R.B."/>
            <person name="Fauchery L."/>
            <person name="Guy J."/>
            <person name="Iotti M."/>
            <person name="Le Tacon F."/>
            <person name="Lindquist E.A."/>
            <person name="Lipzen A."/>
            <person name="Malagnac F."/>
            <person name="Mello A."/>
            <person name="Molinier V."/>
            <person name="Miyauchi S."/>
            <person name="Poulain J."/>
            <person name="Riccioni C."/>
            <person name="Rubini A."/>
            <person name="Sitrit Y."/>
            <person name="Splivallo R."/>
            <person name="Traeger S."/>
            <person name="Wang M."/>
            <person name="Zifcakova L."/>
            <person name="Wipf D."/>
            <person name="Zambonelli A."/>
            <person name="Paolocci F."/>
            <person name="Nowrousian M."/>
            <person name="Ottonello S."/>
            <person name="Baldrian P."/>
            <person name="Spatafora J.W."/>
            <person name="Henrissat B."/>
            <person name="Nagy L.G."/>
            <person name="Aury J.M."/>
            <person name="Wincker P."/>
            <person name="Grigoriev I.V."/>
            <person name="Bonfante P."/>
            <person name="Martin F.M."/>
        </authorList>
    </citation>
    <scope>NUCLEOTIDE SEQUENCE [LARGE SCALE GENOMIC DNA]</scope>
    <source>
        <strain evidence="1 2">RN42</strain>
    </source>
</reference>
<evidence type="ECO:0000313" key="2">
    <source>
        <dbReference type="Proteomes" id="UP000275078"/>
    </source>
</evidence>
<keyword evidence="2" id="KW-1185">Reference proteome</keyword>
<evidence type="ECO:0000313" key="1">
    <source>
        <dbReference type="EMBL" id="RPA73113.1"/>
    </source>
</evidence>
<dbReference type="Proteomes" id="UP000275078">
    <property type="component" value="Unassembled WGS sequence"/>
</dbReference>
<protein>
    <submittedName>
        <fullName evidence="1">Uncharacterized protein</fullName>
    </submittedName>
</protein>
<accession>A0A3N4HG92</accession>
<organism evidence="1 2">
    <name type="scientific">Ascobolus immersus RN42</name>
    <dbReference type="NCBI Taxonomy" id="1160509"/>
    <lineage>
        <taxon>Eukaryota</taxon>
        <taxon>Fungi</taxon>
        <taxon>Dikarya</taxon>
        <taxon>Ascomycota</taxon>
        <taxon>Pezizomycotina</taxon>
        <taxon>Pezizomycetes</taxon>
        <taxon>Pezizales</taxon>
        <taxon>Ascobolaceae</taxon>
        <taxon>Ascobolus</taxon>
    </lineage>
</organism>
<gene>
    <name evidence="1" type="ORF">BJ508DRAFT_314104</name>
</gene>
<dbReference type="AlphaFoldDB" id="A0A3N4HG92"/>
<name>A0A3N4HG92_ASCIM</name>
<sequence length="311" mass="36022">MSFLNRGPLERVAWQANYYNFRMQNMNAFTTFSRPARFNSCLSPIFELEESSLDTFTPENPFLSAEDTPEISFASVEDGLENPFASFEDTPDLTCDTGFSLSPCSSTETLAPNTPISRTQSFEDLKDLKKYKKVKPLPRPTDKYYLPDLPRRSWQSRLRHWWLQIGTGKYKSKPDGKFIKYIQSQPFRLELLRIERHKLYRPKKRELLNLVFRKHPPGSTSEDDSVGVGIGEKASKSVLNHEEQMDLRKEKELRGWRKKDKKLVIANRYVESDGHGDVERLSKETVGYVSGLRRPTTGKVLWEKERGMVGE</sequence>